<name>A0A6L5GQR6_9FIRM</name>
<dbReference type="GO" id="GO:0008270">
    <property type="term" value="F:zinc ion binding"/>
    <property type="evidence" value="ECO:0007669"/>
    <property type="project" value="UniProtKB-UniRule"/>
</dbReference>
<feature type="binding site" evidence="2">
    <location>
        <position position="234"/>
    </location>
    <ligand>
        <name>Zn(2+)</name>
        <dbReference type="ChEBI" id="CHEBI:29105"/>
    </ligand>
</feature>
<feature type="active site" evidence="2">
    <location>
        <position position="363"/>
    </location>
</feature>
<keyword evidence="2" id="KW-0436">Ligase</keyword>
<dbReference type="PANTHER" id="PTHR23135:SF7">
    <property type="entry name" value="LIPID II ISOGLUTAMINYL SYNTHASE (GLUTAMINE-HYDROLYZING) SUBUNIT MURT"/>
    <property type="match status" value="1"/>
</dbReference>
<keyword evidence="2" id="KW-0133">Cell shape</keyword>
<evidence type="ECO:0000256" key="2">
    <source>
        <dbReference type="HAMAP-Rule" id="MF_02214"/>
    </source>
</evidence>
<evidence type="ECO:0000313" key="6">
    <source>
        <dbReference type="Proteomes" id="UP000473648"/>
    </source>
</evidence>
<comment type="pathway">
    <text evidence="1 2">Cell wall biogenesis; peptidoglycan biosynthesis.</text>
</comment>
<gene>
    <name evidence="2" type="primary">murT</name>
    <name evidence="5" type="ORF">FRC53_04015</name>
</gene>
<dbReference type="GO" id="GO:0009252">
    <property type="term" value="P:peptidoglycan biosynthetic process"/>
    <property type="evidence" value="ECO:0007669"/>
    <property type="project" value="UniProtKB-UniRule"/>
</dbReference>
<dbReference type="GO" id="GO:0016881">
    <property type="term" value="F:acid-amino acid ligase activity"/>
    <property type="evidence" value="ECO:0007669"/>
    <property type="project" value="InterPro"/>
</dbReference>
<dbReference type="Pfam" id="PF08245">
    <property type="entry name" value="Mur_ligase_M"/>
    <property type="match status" value="1"/>
</dbReference>
<dbReference type="GO" id="GO:0140282">
    <property type="term" value="F:carbon-nitrogen ligase activity on lipid II"/>
    <property type="evidence" value="ECO:0007669"/>
    <property type="project" value="UniProtKB-UniRule"/>
</dbReference>
<comment type="subunit">
    <text evidence="2">Forms a heterodimer with GatD.</text>
</comment>
<evidence type="ECO:0000259" key="3">
    <source>
        <dbReference type="Pfam" id="PF08245"/>
    </source>
</evidence>
<feature type="domain" description="Lipid II isoglutaminyl synthase (glutamine-hydrolyzing) subunit MurT C-terminal" evidence="4">
    <location>
        <begin position="327"/>
        <end position="438"/>
    </location>
</feature>
<dbReference type="PANTHER" id="PTHR23135">
    <property type="entry name" value="MUR LIGASE FAMILY MEMBER"/>
    <property type="match status" value="1"/>
</dbReference>
<proteinExistence type="inferred from homology"/>
<dbReference type="EC" id="6.3.5.13" evidence="2"/>
<keyword evidence="2" id="KW-0961">Cell wall biogenesis/degradation</keyword>
<dbReference type="Pfam" id="PF08353">
    <property type="entry name" value="MurT_C"/>
    <property type="match status" value="1"/>
</dbReference>
<dbReference type="SUPFAM" id="SSF53623">
    <property type="entry name" value="MurD-like peptide ligases, catalytic domain"/>
    <property type="match status" value="1"/>
</dbReference>
<comment type="caution">
    <text evidence="5">The sequence shown here is derived from an EMBL/GenBank/DDBJ whole genome shotgun (WGS) entry which is preliminary data.</text>
</comment>
<keyword evidence="6" id="KW-1185">Reference proteome</keyword>
<dbReference type="HAMAP" id="MF_02214">
    <property type="entry name" value="Lipid_II_synth_MurT"/>
    <property type="match status" value="1"/>
</dbReference>
<dbReference type="InterPro" id="IPR013221">
    <property type="entry name" value="Mur_ligase_cen"/>
</dbReference>
<dbReference type="InterPro" id="IPR043703">
    <property type="entry name" value="Lipid_II_synth_MurT"/>
</dbReference>
<dbReference type="InterPro" id="IPR013564">
    <property type="entry name" value="MurT_C"/>
</dbReference>
<dbReference type="EMBL" id="VOGB01000004">
    <property type="protein sequence ID" value="MQM72589.1"/>
    <property type="molecule type" value="Genomic_DNA"/>
</dbReference>
<dbReference type="GO" id="GO:0071555">
    <property type="term" value="P:cell wall organization"/>
    <property type="evidence" value="ECO:0007669"/>
    <property type="project" value="UniProtKB-KW"/>
</dbReference>
<accession>A0A6L5GQR6</accession>
<feature type="binding site" evidence="2">
    <location>
        <position position="209"/>
    </location>
    <ligand>
        <name>Zn(2+)</name>
        <dbReference type="ChEBI" id="CHEBI:29105"/>
    </ligand>
</feature>
<keyword evidence="2" id="KW-0547">Nucleotide-binding</keyword>
<evidence type="ECO:0000259" key="4">
    <source>
        <dbReference type="Pfam" id="PF08353"/>
    </source>
</evidence>
<organism evidence="5 6">
    <name type="scientific">Candidatus Pseudoramibacter fermentans</name>
    <dbReference type="NCBI Taxonomy" id="2594427"/>
    <lineage>
        <taxon>Bacteria</taxon>
        <taxon>Bacillati</taxon>
        <taxon>Bacillota</taxon>
        <taxon>Clostridia</taxon>
        <taxon>Eubacteriales</taxon>
        <taxon>Eubacteriaceae</taxon>
        <taxon>Pseudoramibacter</taxon>
    </lineage>
</organism>
<sequence length="456" mass="50749">MKFKTFLSIVMAKMTKSLLRLMGRGGTDFPGRVAMKLDHKVLAQCAKGVKCIVVTGTNGKTTSSRMIEQTLNDLGLSFFCNKSGANLITGITAEFITNSTLSGHCKYDYALIECDEAAFKEVSTMIDARAIVVTNIFRDQLDRYGEVTHTLESIKIGISHSPKATLCLNADDSMVASIADDFDNKVLFYGVNVPIYKKRVQEVSDAPFCIKCKHEYVYDYVTYGHLGGYRCPNCGYHRPDPDIAVTNVIQSDAAKSVVDILVDGQTYRTTINLPGGYNIYNACGTVAVGKALKFDIPTVIRSLSEFAPGFGRMEKLVLNGTPIRMILVKNPAGCNQVLNFVTNVTDPSVFVVCLNDRDADGTDVSWIWDVDFEQIAEMGDKLKGLYLSGIRAEDMALRFKYAGIPEDKMKVIKDYETLMKTCAAQDYPVYIMPTYTAMMDLRNKITKMYDVKNFWE</sequence>
<keyword evidence="2" id="KW-0573">Peptidoglycan synthesis</keyword>
<evidence type="ECO:0000313" key="5">
    <source>
        <dbReference type="EMBL" id="MQM72589.1"/>
    </source>
</evidence>
<feature type="binding site" evidence="2">
    <location>
        <position position="212"/>
    </location>
    <ligand>
        <name>Zn(2+)</name>
        <dbReference type="ChEBI" id="CHEBI:29105"/>
    </ligand>
</feature>
<comment type="similarity">
    <text evidence="2">Belongs to the MurCDEF family. MurT subfamily.</text>
</comment>
<feature type="binding site" evidence="2">
    <location>
        <position position="231"/>
    </location>
    <ligand>
        <name>Zn(2+)</name>
        <dbReference type="ChEBI" id="CHEBI:29105"/>
    </ligand>
</feature>
<comment type="function">
    <text evidence="2">The lipid II isoglutaminyl synthase complex catalyzes the formation of alpha-D-isoglutamine in the cell wall lipid II stem peptide. The MurT subunit catalyzes the ATP-dependent amidation of D-glutamate residue of lipid II, converting it to an isoglutamine residue.</text>
</comment>
<dbReference type="GO" id="GO:0008360">
    <property type="term" value="P:regulation of cell shape"/>
    <property type="evidence" value="ECO:0007669"/>
    <property type="project" value="UniProtKB-KW"/>
</dbReference>
<feature type="domain" description="Mur ligase central" evidence="3">
    <location>
        <begin position="54"/>
        <end position="195"/>
    </location>
</feature>
<comment type="catalytic activity">
    <reaction evidence="2">
        <text>beta-D-GlcNAc-(1-&gt;4)-Mur2Ac(oyl-L-Ala-gamma-D-Glu-L-Lys-D-Ala-D-Ala)-di-trans,octa-cis-undecaprenyl diphosphate + L-glutamine + ATP + H2O = beta-D-GlcNAc-(1-&gt;4)-Mur2Ac(oyl-L-Ala-D-isoglutaminyl-L-Lys-D-Ala-D-Ala)-di-trans,octa-cis-undecaprenyl diphosphate + L-glutamate + ADP + phosphate + H(+)</text>
        <dbReference type="Rhea" id="RHEA:57928"/>
        <dbReference type="ChEBI" id="CHEBI:15377"/>
        <dbReference type="ChEBI" id="CHEBI:15378"/>
        <dbReference type="ChEBI" id="CHEBI:29985"/>
        <dbReference type="ChEBI" id="CHEBI:30616"/>
        <dbReference type="ChEBI" id="CHEBI:43474"/>
        <dbReference type="ChEBI" id="CHEBI:58359"/>
        <dbReference type="ChEBI" id="CHEBI:60033"/>
        <dbReference type="ChEBI" id="CHEBI:62233"/>
        <dbReference type="ChEBI" id="CHEBI:456216"/>
        <dbReference type="EC" id="6.3.5.13"/>
    </reaction>
</comment>
<comment type="catalytic activity">
    <reaction evidence="2">
        <text>beta-D-GlcNAc-(1-&gt;4)-Mur2Ac(oyl-L-Ala-gamma-D-O-P-Glu-L-Lys-D-Ala-D-Ala)-di-trans,octa-cis-undecaprenyl diphosphate + NH4(+) = beta-D-GlcNAc-(1-&gt;4)-Mur2Ac(oyl-L-Ala-D-isoglutaminyl-L-Lys-D-Ala-D-Ala)-di-trans,octa-cis-undecaprenyl diphosphate + phosphate + H(+)</text>
        <dbReference type="Rhea" id="RHEA:57932"/>
        <dbReference type="ChEBI" id="CHEBI:15378"/>
        <dbReference type="ChEBI" id="CHEBI:28938"/>
        <dbReference type="ChEBI" id="CHEBI:43474"/>
        <dbReference type="ChEBI" id="CHEBI:62233"/>
        <dbReference type="ChEBI" id="CHEBI:143132"/>
    </reaction>
</comment>
<dbReference type="UniPathway" id="UPA00219"/>
<dbReference type="Gene3D" id="3.40.1190.10">
    <property type="entry name" value="Mur-like, catalytic domain"/>
    <property type="match status" value="1"/>
</dbReference>
<protein>
    <recommendedName>
        <fullName evidence="2">Lipid II isoglutaminyl synthase (glutamine-hydrolyzing) subunit MurT</fullName>
        <ecNumber evidence="2">6.3.5.13</ecNumber>
    </recommendedName>
</protein>
<dbReference type="GO" id="GO:0005524">
    <property type="term" value="F:ATP binding"/>
    <property type="evidence" value="ECO:0007669"/>
    <property type="project" value="UniProtKB-UniRule"/>
</dbReference>
<comment type="catalytic activity">
    <reaction evidence="2">
        <text>beta-D-GlcNAc-(1-&gt;4)-Mur2Ac(oyl-L-Ala-gamma-D-Glu-L-Lys-D-Ala-D-Ala)-di-trans,octa-cis-undecaprenyl diphosphate + ATP = beta-D-GlcNAc-(1-&gt;4)-Mur2Ac(oyl-L-Ala-gamma-D-O-P-Glu-L-Lys-D-Ala-D-Ala)-di-trans,octa-cis-undecaprenyl diphosphate + ADP</text>
        <dbReference type="Rhea" id="RHEA:59488"/>
        <dbReference type="ChEBI" id="CHEBI:30616"/>
        <dbReference type="ChEBI" id="CHEBI:60033"/>
        <dbReference type="ChEBI" id="CHEBI:143132"/>
        <dbReference type="ChEBI" id="CHEBI:456216"/>
    </reaction>
</comment>
<keyword evidence="2" id="KW-0862">Zinc</keyword>
<dbReference type="InterPro" id="IPR036565">
    <property type="entry name" value="Mur-like_cat_sf"/>
</dbReference>
<dbReference type="Proteomes" id="UP000473648">
    <property type="component" value="Unassembled WGS sequence"/>
</dbReference>
<keyword evidence="2" id="KW-0067">ATP-binding</keyword>
<evidence type="ECO:0000256" key="1">
    <source>
        <dbReference type="ARBA" id="ARBA00004752"/>
    </source>
</evidence>
<dbReference type="AlphaFoldDB" id="A0A6L5GQR6"/>
<keyword evidence="2" id="KW-0479">Metal-binding</keyword>
<reference evidence="5" key="1">
    <citation type="journal article" date="2020" name="Appl. Environ. Microbiol.">
        <title>Medium-Chain Fatty Acid Synthesis by 'Candidatus Weimeria bifida' gen. nov., sp. nov., and 'Candidatus Pseudoramibacter fermentans' sp. nov.</title>
        <authorList>
            <person name="Scarborough M.J."/>
            <person name="Myers K.S."/>
            <person name="Donohue T.J."/>
            <person name="Noguera D.R."/>
        </authorList>
    </citation>
    <scope>NUCLEOTIDE SEQUENCE</scope>
    <source>
        <strain evidence="5">EUB1.1</strain>
    </source>
</reference>